<sequence length="189" mass="21151">MEISDILTSYGVDEEKAQYLVSRYEHGYAWDSFTPGKQPIAATQRKTLYSVETVKTYEDGSIAVSTVPNFEALADAPQTRGITGCQYRQSGSTRYWKNCDGTVNLAVISMGFNFNYQNVNHSNPKITHYGPYHHHIIGGALSNFRFDRISNSQVRLSADCDVAFRGFPAGWTAWMQVNVTGDNAWTSNN</sequence>
<reference evidence="1 2" key="1">
    <citation type="submission" date="2007-04" db="EMBL/GenBank/DDBJ databases">
        <authorList>
            <person name="Fulton L."/>
            <person name="Clifton S."/>
            <person name="Fulton B."/>
            <person name="Xu J."/>
            <person name="Minx P."/>
            <person name="Pepin K.H."/>
            <person name="Johnson M."/>
            <person name="Thiruvilangam P."/>
            <person name="Bhonagiri V."/>
            <person name="Nash W.E."/>
            <person name="Mardis E.R."/>
            <person name="Wilson R.K."/>
        </authorList>
    </citation>
    <scope>NUCLEOTIDE SEQUENCE [LARGE SCALE GENOMIC DNA]</scope>
    <source>
        <strain evidence="1 2">L2-32</strain>
    </source>
</reference>
<dbReference type="Proteomes" id="UP000003773">
    <property type="component" value="Unassembled WGS sequence"/>
</dbReference>
<dbReference type="AlphaFoldDB" id="A7A3B4"/>
<proteinExistence type="predicted"/>
<evidence type="ECO:0000313" key="2">
    <source>
        <dbReference type="Proteomes" id="UP000003773"/>
    </source>
</evidence>
<name>A7A3B4_BIFAD</name>
<dbReference type="HOGENOM" id="CLU_091596_0_0_11"/>
<organism evidence="1 2">
    <name type="scientific">Bifidobacterium adolescentis L2-32</name>
    <dbReference type="NCBI Taxonomy" id="411481"/>
    <lineage>
        <taxon>Bacteria</taxon>
        <taxon>Bacillati</taxon>
        <taxon>Actinomycetota</taxon>
        <taxon>Actinomycetes</taxon>
        <taxon>Bifidobacteriales</taxon>
        <taxon>Bifidobacteriaceae</taxon>
        <taxon>Bifidobacterium</taxon>
    </lineage>
</organism>
<evidence type="ECO:0000313" key="1">
    <source>
        <dbReference type="EMBL" id="EDN83397.1"/>
    </source>
</evidence>
<accession>A7A3B4</accession>
<protein>
    <submittedName>
        <fullName evidence="1">Uncharacterized protein</fullName>
    </submittedName>
</protein>
<comment type="caution">
    <text evidence="1">The sequence shown here is derived from an EMBL/GenBank/DDBJ whole genome shotgun (WGS) entry which is preliminary data.</text>
</comment>
<gene>
    <name evidence="1" type="ORF">BIFADO_00304</name>
</gene>
<reference evidence="1 2" key="2">
    <citation type="submission" date="2007-05" db="EMBL/GenBank/DDBJ databases">
        <title>Draft genome sequence of Bifidobacterium adolescentis (L2-32).</title>
        <authorList>
            <person name="Sudarsanam P."/>
            <person name="Ley R."/>
            <person name="Guruge J."/>
            <person name="Turnbaugh P.J."/>
            <person name="Mahowald M."/>
            <person name="Liep D."/>
            <person name="Gordon J."/>
        </authorList>
    </citation>
    <scope>NUCLEOTIDE SEQUENCE [LARGE SCALE GENOMIC DNA]</scope>
    <source>
        <strain evidence="1 2">L2-32</strain>
    </source>
</reference>
<dbReference type="EMBL" id="AAXD02000018">
    <property type="protein sequence ID" value="EDN83397.1"/>
    <property type="molecule type" value="Genomic_DNA"/>
</dbReference>